<accession>A0A9D4FAJ2</accession>
<reference evidence="1" key="2">
    <citation type="submission" date="2020-11" db="EMBL/GenBank/DDBJ databases">
        <authorList>
            <person name="McCartney M.A."/>
            <person name="Auch B."/>
            <person name="Kono T."/>
            <person name="Mallez S."/>
            <person name="Becker A."/>
            <person name="Gohl D.M."/>
            <person name="Silverstein K.A.T."/>
            <person name="Koren S."/>
            <person name="Bechman K.B."/>
            <person name="Herman A."/>
            <person name="Abrahante J.E."/>
            <person name="Garbe J."/>
        </authorList>
    </citation>
    <scope>NUCLEOTIDE SEQUENCE</scope>
    <source>
        <strain evidence="1">Duluth1</strain>
        <tissue evidence="1">Whole animal</tissue>
    </source>
</reference>
<keyword evidence="2" id="KW-1185">Reference proteome</keyword>
<dbReference type="Proteomes" id="UP000828390">
    <property type="component" value="Unassembled WGS sequence"/>
</dbReference>
<evidence type="ECO:0000313" key="2">
    <source>
        <dbReference type="Proteomes" id="UP000828390"/>
    </source>
</evidence>
<sequence length="63" mass="7362">MVSWVASFPFLENRGYMCRLPFSWGASLMWGRSKDKPKRWGNFSCNLPQEPCWYRVRSSGLVG</sequence>
<reference evidence="1" key="1">
    <citation type="journal article" date="2019" name="bioRxiv">
        <title>The Genome of the Zebra Mussel, Dreissena polymorpha: A Resource for Invasive Species Research.</title>
        <authorList>
            <person name="McCartney M.A."/>
            <person name="Auch B."/>
            <person name="Kono T."/>
            <person name="Mallez S."/>
            <person name="Zhang Y."/>
            <person name="Obille A."/>
            <person name="Becker A."/>
            <person name="Abrahante J.E."/>
            <person name="Garbe J."/>
            <person name="Badalamenti J.P."/>
            <person name="Herman A."/>
            <person name="Mangelson H."/>
            <person name="Liachko I."/>
            <person name="Sullivan S."/>
            <person name="Sone E.D."/>
            <person name="Koren S."/>
            <person name="Silverstein K.A.T."/>
            <person name="Beckman K.B."/>
            <person name="Gohl D.M."/>
        </authorList>
    </citation>
    <scope>NUCLEOTIDE SEQUENCE</scope>
    <source>
        <strain evidence="1">Duluth1</strain>
        <tissue evidence="1">Whole animal</tissue>
    </source>
</reference>
<gene>
    <name evidence="1" type="ORF">DPMN_148783</name>
</gene>
<comment type="caution">
    <text evidence="1">The sequence shown here is derived from an EMBL/GenBank/DDBJ whole genome shotgun (WGS) entry which is preliminary data.</text>
</comment>
<dbReference type="AlphaFoldDB" id="A0A9D4FAJ2"/>
<name>A0A9D4FAJ2_DREPO</name>
<protein>
    <submittedName>
        <fullName evidence="1">Uncharacterized protein</fullName>
    </submittedName>
</protein>
<dbReference type="EMBL" id="JAIWYP010000007">
    <property type="protein sequence ID" value="KAH3795235.1"/>
    <property type="molecule type" value="Genomic_DNA"/>
</dbReference>
<proteinExistence type="predicted"/>
<organism evidence="1 2">
    <name type="scientific">Dreissena polymorpha</name>
    <name type="common">Zebra mussel</name>
    <name type="synonym">Mytilus polymorpha</name>
    <dbReference type="NCBI Taxonomy" id="45954"/>
    <lineage>
        <taxon>Eukaryota</taxon>
        <taxon>Metazoa</taxon>
        <taxon>Spiralia</taxon>
        <taxon>Lophotrochozoa</taxon>
        <taxon>Mollusca</taxon>
        <taxon>Bivalvia</taxon>
        <taxon>Autobranchia</taxon>
        <taxon>Heteroconchia</taxon>
        <taxon>Euheterodonta</taxon>
        <taxon>Imparidentia</taxon>
        <taxon>Neoheterodontei</taxon>
        <taxon>Myida</taxon>
        <taxon>Dreissenoidea</taxon>
        <taxon>Dreissenidae</taxon>
        <taxon>Dreissena</taxon>
    </lineage>
</organism>
<evidence type="ECO:0000313" key="1">
    <source>
        <dbReference type="EMBL" id="KAH3795235.1"/>
    </source>
</evidence>